<evidence type="ECO:0000256" key="1">
    <source>
        <dbReference type="SAM" id="SignalP"/>
    </source>
</evidence>
<keyword evidence="1" id="KW-0732">Signal</keyword>
<dbReference type="OrthoDB" id="1405334at2"/>
<proteinExistence type="predicted"/>
<dbReference type="STRING" id="188872.SAMN03080602_00366"/>
<protein>
    <submittedName>
        <fullName evidence="2">Uncharacterized protein</fullName>
    </submittedName>
</protein>
<organism evidence="2 3">
    <name type="scientific">Arenibacter troitsensis</name>
    <dbReference type="NCBI Taxonomy" id="188872"/>
    <lineage>
        <taxon>Bacteria</taxon>
        <taxon>Pseudomonadati</taxon>
        <taxon>Bacteroidota</taxon>
        <taxon>Flavobacteriia</taxon>
        <taxon>Flavobacteriales</taxon>
        <taxon>Flavobacteriaceae</taxon>
        <taxon>Arenibacter</taxon>
    </lineage>
</organism>
<sequence>MKLLIFILLLLATFSCSKTNVYTSFSVIETNGISREMEYIEVAWEMPIKPNNDSNFSISGNDGNRAGQILEVVPNKEKYKVTGLFPVSIEAHQIKNYNIIALDSEPMDTLLNKGTNFDVKIENNHFIADLTKNPINTDSSLTAGQLRALSIKNESNTYLKRSGINMHWSPNFQSTGREYRTSSHITNLSYASVETGRYLTTLVKEGKVSGYPEITLKTSYEFYAGTPYFVYSSEVLIEKEIELYLLRNDEMTLDSIFTQIIYPDPKQGVLTLPLFKSSTFKELKNNPIKQDVPWLTFFNPELQLGYGCIRLEYNNTNLNGAPSPLYLPHTKITAVNADGGRYWNRRLIHEKNTLIPKGSRYYEKNLYFIIKDRSDLEDAIDGLLKRINNPLKVVYH</sequence>
<dbReference type="RefSeq" id="WP_085495616.1">
    <property type="nucleotide sequence ID" value="NZ_FXAO01000001.1"/>
</dbReference>
<dbReference type="EMBL" id="FXAO01000001">
    <property type="protein sequence ID" value="SMG08668.1"/>
    <property type="molecule type" value="Genomic_DNA"/>
</dbReference>
<dbReference type="Proteomes" id="UP000193420">
    <property type="component" value="Unassembled WGS sequence"/>
</dbReference>
<accession>A0A1X7I3A6</accession>
<gene>
    <name evidence="2" type="ORF">SAMN03080602_00366</name>
</gene>
<dbReference type="PROSITE" id="PS51257">
    <property type="entry name" value="PROKAR_LIPOPROTEIN"/>
    <property type="match status" value="1"/>
</dbReference>
<reference evidence="3" key="1">
    <citation type="submission" date="2017-04" db="EMBL/GenBank/DDBJ databases">
        <authorList>
            <person name="Varghese N."/>
            <person name="Submissions S."/>
        </authorList>
    </citation>
    <scope>NUCLEOTIDE SEQUENCE [LARGE SCALE GENOMIC DNA]</scope>
    <source>
        <strain evidence="3">DSM 19835</strain>
    </source>
</reference>
<keyword evidence="3" id="KW-1185">Reference proteome</keyword>
<name>A0A1X7I3A6_9FLAO</name>
<feature type="chain" id="PRO_5013185844" evidence="1">
    <location>
        <begin position="19"/>
        <end position="396"/>
    </location>
</feature>
<evidence type="ECO:0000313" key="3">
    <source>
        <dbReference type="Proteomes" id="UP000193420"/>
    </source>
</evidence>
<evidence type="ECO:0000313" key="2">
    <source>
        <dbReference type="EMBL" id="SMG08668.1"/>
    </source>
</evidence>
<feature type="signal peptide" evidence="1">
    <location>
        <begin position="1"/>
        <end position="18"/>
    </location>
</feature>
<dbReference type="AlphaFoldDB" id="A0A1X7I3A6"/>